<keyword evidence="10" id="KW-0804">Transcription</keyword>
<evidence type="ECO:0000256" key="2">
    <source>
        <dbReference type="ARBA" id="ARBA00009437"/>
    </source>
</evidence>
<dbReference type="SUPFAM" id="SSF53850">
    <property type="entry name" value="Periplasmic binding protein-like II"/>
    <property type="match status" value="1"/>
</dbReference>
<evidence type="ECO:0000256" key="10">
    <source>
        <dbReference type="ARBA" id="ARBA00023163"/>
    </source>
</evidence>
<comment type="similarity">
    <text evidence="2">Belongs to the LysR transcriptional regulatory family.</text>
</comment>
<dbReference type="Proteomes" id="UP000277236">
    <property type="component" value="Unassembled WGS sequence"/>
</dbReference>
<evidence type="ECO:0000259" key="12">
    <source>
        <dbReference type="PROSITE" id="PS50931"/>
    </source>
</evidence>
<evidence type="ECO:0000256" key="1">
    <source>
        <dbReference type="ARBA" id="ARBA00004496"/>
    </source>
</evidence>
<dbReference type="PANTHER" id="PTHR30126">
    <property type="entry name" value="HTH-TYPE TRANSCRIPTIONAL REGULATOR"/>
    <property type="match status" value="1"/>
</dbReference>
<evidence type="ECO:0000256" key="7">
    <source>
        <dbReference type="ARBA" id="ARBA00023015"/>
    </source>
</evidence>
<dbReference type="InterPro" id="IPR036390">
    <property type="entry name" value="WH_DNA-bd_sf"/>
</dbReference>
<evidence type="ECO:0000313" key="14">
    <source>
        <dbReference type="Proteomes" id="UP000277236"/>
    </source>
</evidence>
<keyword evidence="8" id="KW-0238">DNA-binding</keyword>
<dbReference type="GO" id="GO:0009086">
    <property type="term" value="P:methionine biosynthetic process"/>
    <property type="evidence" value="ECO:0007669"/>
    <property type="project" value="UniProtKB-KW"/>
</dbReference>
<dbReference type="CDD" id="cd08441">
    <property type="entry name" value="PBP2_MetR"/>
    <property type="match status" value="1"/>
</dbReference>
<keyword evidence="11" id="KW-0486">Methionine biosynthesis</keyword>
<sequence>MIVGIEPLGQFLGISGFRLGATASTGATGHGKQRIEGRQACRAFHLGKAFGNHTEGQRVSQDLVVPGKVANRQQFDSGLFLQLPMRRPQFTAHGTQPVLIQIALPVGFQSFLQFTIRANARKPEVVCQSHAAFSLKDGAIVDSQANMRQTHCFLVGHKFYSWSAQVLEIRHLKTLHALREADSLVEAAERLHLTQSALSHQFKELEERMGMQLFVRKTKPVRFTSAGLRLLQLADSVLPQLRSAERDIARLAGGTAGRLHMAIECHSCFQWLMPTIDQFRDSWPEVELDLSSGFSFAPLPALARGDLDLVVTSDPLEIPGITYVPLFTYEAMLAVANQHALASKPYIVPEDLVTETLITYPVERDRLDIFTRFLEPADIEPAQVRTSELTVMMMQLVASGRGVCGMPHWALHEYSSRGYVKAKRLGEKGLFATLYAGIRADMLDAPYMRDFLLTAKDTSFSTLDGVSAVR</sequence>
<dbReference type="GO" id="GO:0000976">
    <property type="term" value="F:transcription cis-regulatory region binding"/>
    <property type="evidence" value="ECO:0007669"/>
    <property type="project" value="TreeGrafter"/>
</dbReference>
<evidence type="ECO:0000256" key="6">
    <source>
        <dbReference type="ARBA" id="ARBA00022605"/>
    </source>
</evidence>
<gene>
    <name evidence="13" type="ORF">ALQ04_04799</name>
</gene>
<evidence type="ECO:0000256" key="5">
    <source>
        <dbReference type="ARBA" id="ARBA00022491"/>
    </source>
</evidence>
<dbReference type="InterPro" id="IPR036388">
    <property type="entry name" value="WH-like_DNA-bd_sf"/>
</dbReference>
<dbReference type="GO" id="GO:0003700">
    <property type="term" value="F:DNA-binding transcription factor activity"/>
    <property type="evidence" value="ECO:0007669"/>
    <property type="project" value="InterPro"/>
</dbReference>
<keyword evidence="9" id="KW-0010">Activator</keyword>
<dbReference type="EMBL" id="RBRE01000014">
    <property type="protein sequence ID" value="RMQ49776.1"/>
    <property type="molecule type" value="Genomic_DNA"/>
</dbReference>
<dbReference type="GO" id="GO:0005737">
    <property type="term" value="C:cytoplasm"/>
    <property type="evidence" value="ECO:0007669"/>
    <property type="project" value="UniProtKB-SubCell"/>
</dbReference>
<dbReference type="InterPro" id="IPR005119">
    <property type="entry name" value="LysR_subst-bd"/>
</dbReference>
<proteinExistence type="inferred from homology"/>
<dbReference type="InterPro" id="IPR000847">
    <property type="entry name" value="LysR_HTH_N"/>
</dbReference>
<dbReference type="SUPFAM" id="SSF46785">
    <property type="entry name" value="Winged helix' DNA-binding domain"/>
    <property type="match status" value="1"/>
</dbReference>
<keyword evidence="7" id="KW-0805">Transcription regulation</keyword>
<comment type="subcellular location">
    <subcellularLocation>
        <location evidence="1">Cytoplasm</location>
    </subcellularLocation>
</comment>
<evidence type="ECO:0000256" key="3">
    <source>
        <dbReference type="ARBA" id="ARBA00019365"/>
    </source>
</evidence>
<dbReference type="Gene3D" id="3.40.190.10">
    <property type="entry name" value="Periplasmic binding protein-like II"/>
    <property type="match status" value="1"/>
</dbReference>
<feature type="domain" description="HTH lysR-type" evidence="12">
    <location>
        <begin position="167"/>
        <end position="224"/>
    </location>
</feature>
<accession>A0A3M4M7D5</accession>
<comment type="caution">
    <text evidence="13">The sequence shown here is derived from an EMBL/GenBank/DDBJ whole genome shotgun (WGS) entry which is preliminary data.</text>
</comment>
<dbReference type="PANTHER" id="PTHR30126:SF25">
    <property type="entry name" value="HTH-TYPE TRANSCRIPTIONAL REGULATOR METR"/>
    <property type="match status" value="1"/>
</dbReference>
<evidence type="ECO:0000256" key="9">
    <source>
        <dbReference type="ARBA" id="ARBA00023159"/>
    </source>
</evidence>
<reference evidence="13 14" key="1">
    <citation type="submission" date="2018-08" db="EMBL/GenBank/DDBJ databases">
        <title>Recombination of ecologically and evolutionarily significant loci maintains genetic cohesion in the Pseudomonas syringae species complex.</title>
        <authorList>
            <person name="Dillon M."/>
            <person name="Thakur S."/>
            <person name="Almeida R.N.D."/>
            <person name="Weir B.S."/>
            <person name="Guttman D.S."/>
        </authorList>
    </citation>
    <scope>NUCLEOTIDE SEQUENCE [LARGE SCALE GENOMIC DNA]</scope>
    <source>
        <strain evidence="13 14">ICMP 3353</strain>
    </source>
</reference>
<dbReference type="PROSITE" id="PS50931">
    <property type="entry name" value="HTH_LYSR"/>
    <property type="match status" value="1"/>
</dbReference>
<keyword evidence="5" id="KW-0678">Repressor</keyword>
<dbReference type="InterPro" id="IPR037406">
    <property type="entry name" value="MetR_PBP2"/>
</dbReference>
<evidence type="ECO:0000256" key="8">
    <source>
        <dbReference type="ARBA" id="ARBA00023125"/>
    </source>
</evidence>
<keyword evidence="6" id="KW-0028">Amino-acid biosynthesis</keyword>
<keyword evidence="4" id="KW-0963">Cytoplasm</keyword>
<protein>
    <recommendedName>
        <fullName evidence="3">HTH-type transcriptional regulator MetR</fullName>
    </recommendedName>
</protein>
<dbReference type="Pfam" id="PF00126">
    <property type="entry name" value="HTH_1"/>
    <property type="match status" value="1"/>
</dbReference>
<dbReference type="Gene3D" id="1.10.10.10">
    <property type="entry name" value="Winged helix-like DNA-binding domain superfamily/Winged helix DNA-binding domain"/>
    <property type="match status" value="1"/>
</dbReference>
<dbReference type="AlphaFoldDB" id="A0A3M4M7D5"/>
<organism evidence="13 14">
    <name type="scientific">Pseudomonas cichorii</name>
    <dbReference type="NCBI Taxonomy" id="36746"/>
    <lineage>
        <taxon>Bacteria</taxon>
        <taxon>Pseudomonadati</taxon>
        <taxon>Pseudomonadota</taxon>
        <taxon>Gammaproteobacteria</taxon>
        <taxon>Pseudomonadales</taxon>
        <taxon>Pseudomonadaceae</taxon>
        <taxon>Pseudomonas</taxon>
    </lineage>
</organism>
<evidence type="ECO:0000313" key="13">
    <source>
        <dbReference type="EMBL" id="RMQ49776.1"/>
    </source>
</evidence>
<evidence type="ECO:0000256" key="4">
    <source>
        <dbReference type="ARBA" id="ARBA00022490"/>
    </source>
</evidence>
<dbReference type="Pfam" id="PF03466">
    <property type="entry name" value="LysR_substrate"/>
    <property type="match status" value="1"/>
</dbReference>
<evidence type="ECO:0000256" key="11">
    <source>
        <dbReference type="ARBA" id="ARBA00023167"/>
    </source>
</evidence>
<name>A0A3M4M7D5_PSECI</name>
<dbReference type="PRINTS" id="PR00039">
    <property type="entry name" value="HTHLYSR"/>
</dbReference>